<dbReference type="STRING" id="28094.SAMN06295900_113163"/>
<dbReference type="InterPro" id="IPR000873">
    <property type="entry name" value="AMP-dep_synth/lig_dom"/>
</dbReference>
<keyword evidence="3" id="KW-0436">Ligase</keyword>
<dbReference type="Gene3D" id="3.40.50.12780">
    <property type="entry name" value="N-terminal domain of ligase-like"/>
    <property type="match status" value="1"/>
</dbReference>
<dbReference type="InterPro" id="IPR042099">
    <property type="entry name" value="ANL_N_sf"/>
</dbReference>
<dbReference type="Pfam" id="PF13193">
    <property type="entry name" value="AMP-binding_C"/>
    <property type="match status" value="1"/>
</dbReference>
<dbReference type="Proteomes" id="UP000192911">
    <property type="component" value="Unassembled WGS sequence"/>
</dbReference>
<sequence>MTQEFLTPLFEIDDGFCIVYKGEAHVGTRLRSRVDATAARLRALGLKPGGRVAICGPKSVDLCVLMLATWALGGVAVPLFSGLKAKQMRHALNDSEPTLVFAASRDFDVVAQAHDGTTRPLERIDAGDAPGTQAGNGGACADWPAVRVADADPALIVYTSGSTGQPKGVVFSRSNLVLGAKSVARFMRLAADDRVLCLLPFSFDAGLNQFLSALIAGATAVLIDFVHASQVEECCAVQRITSMTAVPGLWSRIGMAAWRDDARLHIRRIGNTGGHLQADLLRRLQNVFSNANVFLMYGFTEAFRATCLDPAYVAAKPHSVGRPIPFASVAVVSEDGRLCGPNEVGELVQFGPLVTLGYRNLPEENAVKFRPIPDGLLSALMGPAGRRYGFDPTHAATAAWSGDLVSIDEDGDIVYRGRKDDLIKVNGFRVCAGDVEDACIEAGLAIAIAIGVTGQDEEGIVVFAKAGDASPGEREVRDRLRASLPAYMVPRQIVFIDDFPLTANGKFDRQALRLLAPQGAQSGATA</sequence>
<gene>
    <name evidence="3" type="ORF">SAMN06295900_113163</name>
</gene>
<dbReference type="InterPro" id="IPR050237">
    <property type="entry name" value="ATP-dep_AMP-bd_enzyme"/>
</dbReference>
<dbReference type="PROSITE" id="PS00455">
    <property type="entry name" value="AMP_BINDING"/>
    <property type="match status" value="1"/>
</dbReference>
<dbReference type="Pfam" id="PF00501">
    <property type="entry name" value="AMP-binding"/>
    <property type="match status" value="1"/>
</dbReference>
<evidence type="ECO:0000313" key="4">
    <source>
        <dbReference type="Proteomes" id="UP000192911"/>
    </source>
</evidence>
<name>A0A1X7G6U9_TRICW</name>
<evidence type="ECO:0000259" key="2">
    <source>
        <dbReference type="Pfam" id="PF13193"/>
    </source>
</evidence>
<evidence type="ECO:0000259" key="1">
    <source>
        <dbReference type="Pfam" id="PF00501"/>
    </source>
</evidence>
<accession>A0A1X7G6U9</accession>
<dbReference type="SUPFAM" id="SSF56801">
    <property type="entry name" value="Acetyl-CoA synthetase-like"/>
    <property type="match status" value="1"/>
</dbReference>
<dbReference type="InterPro" id="IPR020845">
    <property type="entry name" value="AMP-binding_CS"/>
</dbReference>
<dbReference type="GeneID" id="95553302"/>
<organism evidence="3 4">
    <name type="scientific">Trinickia caryophylli</name>
    <name type="common">Paraburkholderia caryophylli</name>
    <dbReference type="NCBI Taxonomy" id="28094"/>
    <lineage>
        <taxon>Bacteria</taxon>
        <taxon>Pseudomonadati</taxon>
        <taxon>Pseudomonadota</taxon>
        <taxon>Betaproteobacteria</taxon>
        <taxon>Burkholderiales</taxon>
        <taxon>Burkholderiaceae</taxon>
        <taxon>Trinickia</taxon>
    </lineage>
</organism>
<feature type="domain" description="AMP-dependent synthetase/ligase" evidence="1">
    <location>
        <begin position="27"/>
        <end position="358"/>
    </location>
</feature>
<dbReference type="PANTHER" id="PTHR43767:SF1">
    <property type="entry name" value="NONRIBOSOMAL PEPTIDE SYNTHASE PES1 (EUROFUNG)-RELATED"/>
    <property type="match status" value="1"/>
</dbReference>
<evidence type="ECO:0000313" key="3">
    <source>
        <dbReference type="EMBL" id="SMF64209.1"/>
    </source>
</evidence>
<reference evidence="4" key="1">
    <citation type="submission" date="2017-04" db="EMBL/GenBank/DDBJ databases">
        <authorList>
            <person name="Varghese N."/>
            <person name="Submissions S."/>
        </authorList>
    </citation>
    <scope>NUCLEOTIDE SEQUENCE [LARGE SCALE GENOMIC DNA]</scope>
    <source>
        <strain evidence="4">Ballard 720</strain>
    </source>
</reference>
<dbReference type="AlphaFoldDB" id="A0A1X7G6U9"/>
<dbReference type="EMBL" id="FXAH01000013">
    <property type="protein sequence ID" value="SMF64209.1"/>
    <property type="molecule type" value="Genomic_DNA"/>
</dbReference>
<dbReference type="GO" id="GO:0016878">
    <property type="term" value="F:acid-thiol ligase activity"/>
    <property type="evidence" value="ECO:0007669"/>
    <property type="project" value="UniProtKB-ARBA"/>
</dbReference>
<dbReference type="RefSeq" id="WP_158243477.1">
    <property type="nucleotide sequence ID" value="NZ_BSQD01000007.1"/>
</dbReference>
<proteinExistence type="predicted"/>
<dbReference type="PANTHER" id="PTHR43767">
    <property type="entry name" value="LONG-CHAIN-FATTY-ACID--COA LIGASE"/>
    <property type="match status" value="1"/>
</dbReference>
<feature type="domain" description="AMP-binding enzyme C-terminal" evidence="2">
    <location>
        <begin position="458"/>
        <end position="506"/>
    </location>
</feature>
<dbReference type="Gene3D" id="3.30.300.30">
    <property type="match status" value="1"/>
</dbReference>
<dbReference type="InterPro" id="IPR045851">
    <property type="entry name" value="AMP-bd_C_sf"/>
</dbReference>
<protein>
    <submittedName>
        <fullName evidence="3">Acyl-CoA synthetase (AMP-forming)/AMP-acid ligase II</fullName>
    </submittedName>
</protein>
<dbReference type="InterPro" id="IPR025110">
    <property type="entry name" value="AMP-bd_C"/>
</dbReference>
<keyword evidence="4" id="KW-1185">Reference proteome</keyword>